<dbReference type="PANTHER" id="PTHR28241">
    <property type="entry name" value="MITOCHONDRIAL IMPORT PROTEIN 1"/>
    <property type="match status" value="1"/>
</dbReference>
<accession>A0A9P0QKX7</accession>
<dbReference type="EMBL" id="CAKXYY010000001">
    <property type="protein sequence ID" value="CAH2350332.1"/>
    <property type="molecule type" value="Genomic_DNA"/>
</dbReference>
<evidence type="ECO:0000313" key="2">
    <source>
        <dbReference type="EMBL" id="CAH2350332.1"/>
    </source>
</evidence>
<dbReference type="OrthoDB" id="5529571at2759"/>
<feature type="region of interest" description="Disordered" evidence="1">
    <location>
        <begin position="1"/>
        <end position="25"/>
    </location>
</feature>
<dbReference type="PANTHER" id="PTHR28241:SF1">
    <property type="entry name" value="MITOCHONDRIAL IMPORT PROTEIN 1"/>
    <property type="match status" value="1"/>
</dbReference>
<protein>
    <recommendedName>
        <fullName evidence="4">Mitochondrial import protein 1</fullName>
    </recommendedName>
</protein>
<dbReference type="Pfam" id="PF08219">
    <property type="entry name" value="TOM13"/>
    <property type="match status" value="1"/>
</dbReference>
<dbReference type="GO" id="GO:0005741">
    <property type="term" value="C:mitochondrial outer membrane"/>
    <property type="evidence" value="ECO:0007669"/>
    <property type="project" value="InterPro"/>
</dbReference>
<dbReference type="GO" id="GO:0045040">
    <property type="term" value="P:protein insertion into mitochondrial outer membrane"/>
    <property type="evidence" value="ECO:0007669"/>
    <property type="project" value="TreeGrafter"/>
</dbReference>
<gene>
    <name evidence="2" type="ORF">CLIB1423_01S07712</name>
</gene>
<organism evidence="2 3">
    <name type="scientific">[Candida] railenensis</name>
    <dbReference type="NCBI Taxonomy" id="45579"/>
    <lineage>
        <taxon>Eukaryota</taxon>
        <taxon>Fungi</taxon>
        <taxon>Dikarya</taxon>
        <taxon>Ascomycota</taxon>
        <taxon>Saccharomycotina</taxon>
        <taxon>Pichiomycetes</taxon>
        <taxon>Debaryomycetaceae</taxon>
        <taxon>Kurtzmaniella</taxon>
    </lineage>
</organism>
<keyword evidence="3" id="KW-1185">Reference proteome</keyword>
<dbReference type="InterPro" id="IPR013262">
    <property type="entry name" value="OMP_MIM1/TOM13_mt"/>
</dbReference>
<evidence type="ECO:0000313" key="3">
    <source>
        <dbReference type="Proteomes" id="UP000837801"/>
    </source>
</evidence>
<evidence type="ECO:0008006" key="4">
    <source>
        <dbReference type="Google" id="ProtNLM"/>
    </source>
</evidence>
<dbReference type="Proteomes" id="UP000837801">
    <property type="component" value="Unassembled WGS sequence"/>
</dbReference>
<dbReference type="AlphaFoldDB" id="A0A9P0QKX7"/>
<dbReference type="GO" id="GO:0070096">
    <property type="term" value="P:mitochondrial outer membrane translocase complex assembly"/>
    <property type="evidence" value="ECO:0007669"/>
    <property type="project" value="TreeGrafter"/>
</dbReference>
<feature type="compositionally biased region" description="Basic and acidic residues" evidence="1">
    <location>
        <begin position="1"/>
        <end position="12"/>
    </location>
</feature>
<comment type="caution">
    <text evidence="2">The sequence shown here is derived from an EMBL/GenBank/DDBJ whole genome shotgun (WGS) entry which is preliminary data.</text>
</comment>
<reference evidence="2" key="1">
    <citation type="submission" date="2022-03" db="EMBL/GenBank/DDBJ databases">
        <authorList>
            <person name="Legras J.-L."/>
            <person name="Devillers H."/>
            <person name="Grondin C."/>
        </authorList>
    </citation>
    <scope>NUCLEOTIDE SEQUENCE</scope>
    <source>
        <strain evidence="2">CLIB 1423</strain>
    </source>
</reference>
<sequence length="160" mass="18219">MSQINRKPEESHSTLINDEEDNNTVIGSSVGQVDEELRKVNGITILDNQLSSDEIVSDLDVVKTNLLVDEGRAESILNDEDQYHDDDVDRALVAYTKIDVWDVVKKSAINLILPIINGFMLGFGEILAHEVGFRYNWFGARVSPPRRMERKREQQTSQYL</sequence>
<evidence type="ECO:0000256" key="1">
    <source>
        <dbReference type="SAM" id="MobiDB-lite"/>
    </source>
</evidence>
<name>A0A9P0QKX7_9ASCO</name>
<proteinExistence type="predicted"/>